<dbReference type="AlphaFoldDB" id="A0AAN7B7K9"/>
<feature type="region of interest" description="Disordered" evidence="1">
    <location>
        <begin position="98"/>
        <end position="127"/>
    </location>
</feature>
<dbReference type="PANTHER" id="PTHR46023:SF6">
    <property type="entry name" value="LIPASE CLASS 3 FAMILY PROTEIN"/>
    <property type="match status" value="1"/>
</dbReference>
<dbReference type="Pfam" id="PF01764">
    <property type="entry name" value="Lipase_3"/>
    <property type="match status" value="1"/>
</dbReference>
<reference evidence="3" key="1">
    <citation type="journal article" date="2023" name="Mol. Phylogenet. Evol.">
        <title>Genome-scale phylogeny and comparative genomics of the fungal order Sordariales.</title>
        <authorList>
            <person name="Hensen N."/>
            <person name="Bonometti L."/>
            <person name="Westerberg I."/>
            <person name="Brannstrom I.O."/>
            <person name="Guillou S."/>
            <person name="Cros-Aarteil S."/>
            <person name="Calhoun S."/>
            <person name="Haridas S."/>
            <person name="Kuo A."/>
            <person name="Mondo S."/>
            <person name="Pangilinan J."/>
            <person name="Riley R."/>
            <person name="LaButti K."/>
            <person name="Andreopoulos B."/>
            <person name="Lipzen A."/>
            <person name="Chen C."/>
            <person name="Yan M."/>
            <person name="Daum C."/>
            <person name="Ng V."/>
            <person name="Clum A."/>
            <person name="Steindorff A."/>
            <person name="Ohm R.A."/>
            <person name="Martin F."/>
            <person name="Silar P."/>
            <person name="Natvig D.O."/>
            <person name="Lalanne C."/>
            <person name="Gautier V."/>
            <person name="Ament-Velasquez S.L."/>
            <person name="Kruys A."/>
            <person name="Hutchinson M.I."/>
            <person name="Powell A.J."/>
            <person name="Barry K."/>
            <person name="Miller A.N."/>
            <person name="Grigoriev I.V."/>
            <person name="Debuchy R."/>
            <person name="Gladieux P."/>
            <person name="Hiltunen Thoren M."/>
            <person name="Johannesson H."/>
        </authorList>
    </citation>
    <scope>NUCLEOTIDE SEQUENCE</scope>
    <source>
        <strain evidence="3">PSN293</strain>
    </source>
</reference>
<dbReference type="Gene3D" id="3.40.50.1820">
    <property type="entry name" value="alpha/beta hydrolase"/>
    <property type="match status" value="1"/>
</dbReference>
<evidence type="ECO:0000313" key="3">
    <source>
        <dbReference type="EMBL" id="KAK4211045.1"/>
    </source>
</evidence>
<dbReference type="InterPro" id="IPR002921">
    <property type="entry name" value="Fungal_lipase-type"/>
</dbReference>
<dbReference type="SUPFAM" id="SSF53474">
    <property type="entry name" value="alpha/beta-Hydrolases"/>
    <property type="match status" value="1"/>
</dbReference>
<gene>
    <name evidence="3" type="ORF">QBC37DRAFT_22007</name>
</gene>
<feature type="compositionally biased region" description="Polar residues" evidence="1">
    <location>
        <begin position="497"/>
        <end position="520"/>
    </location>
</feature>
<feature type="compositionally biased region" description="Polar residues" evidence="1">
    <location>
        <begin position="201"/>
        <end position="215"/>
    </location>
</feature>
<feature type="compositionally biased region" description="Basic residues" evidence="1">
    <location>
        <begin position="1"/>
        <end position="11"/>
    </location>
</feature>
<feature type="compositionally biased region" description="Polar residues" evidence="1">
    <location>
        <begin position="113"/>
        <end position="122"/>
    </location>
</feature>
<proteinExistence type="predicted"/>
<accession>A0AAN7B7K9</accession>
<feature type="domain" description="Fungal lipase-type" evidence="2">
    <location>
        <begin position="327"/>
        <end position="480"/>
    </location>
</feature>
<name>A0AAN7B7K9_9PEZI</name>
<protein>
    <submittedName>
        <fullName evidence="3">Mono and diacylglycerol lipase</fullName>
    </submittedName>
</protein>
<dbReference type="Proteomes" id="UP001301769">
    <property type="component" value="Unassembled WGS sequence"/>
</dbReference>
<organism evidence="3 4">
    <name type="scientific">Rhypophila decipiens</name>
    <dbReference type="NCBI Taxonomy" id="261697"/>
    <lineage>
        <taxon>Eukaryota</taxon>
        <taxon>Fungi</taxon>
        <taxon>Dikarya</taxon>
        <taxon>Ascomycota</taxon>
        <taxon>Pezizomycotina</taxon>
        <taxon>Sordariomycetes</taxon>
        <taxon>Sordariomycetidae</taxon>
        <taxon>Sordariales</taxon>
        <taxon>Naviculisporaceae</taxon>
        <taxon>Rhypophila</taxon>
    </lineage>
</organism>
<dbReference type="CDD" id="cd00519">
    <property type="entry name" value="Lipase_3"/>
    <property type="match status" value="1"/>
</dbReference>
<dbReference type="InterPro" id="IPR029058">
    <property type="entry name" value="AB_hydrolase_fold"/>
</dbReference>
<evidence type="ECO:0000313" key="4">
    <source>
        <dbReference type="Proteomes" id="UP001301769"/>
    </source>
</evidence>
<comment type="caution">
    <text evidence="3">The sequence shown here is derived from an EMBL/GenBank/DDBJ whole genome shotgun (WGS) entry which is preliminary data.</text>
</comment>
<dbReference type="EMBL" id="MU858159">
    <property type="protein sequence ID" value="KAK4211045.1"/>
    <property type="molecule type" value="Genomic_DNA"/>
</dbReference>
<evidence type="ECO:0000259" key="2">
    <source>
        <dbReference type="Pfam" id="PF01764"/>
    </source>
</evidence>
<dbReference type="PANTHER" id="PTHR46023">
    <property type="entry name" value="LIPASE CLASS 3 PROTEIN-LIKE"/>
    <property type="match status" value="1"/>
</dbReference>
<evidence type="ECO:0000256" key="1">
    <source>
        <dbReference type="SAM" id="MobiDB-lite"/>
    </source>
</evidence>
<feature type="region of interest" description="Disordered" evidence="1">
    <location>
        <begin position="201"/>
        <end position="239"/>
    </location>
</feature>
<feature type="compositionally biased region" description="Pro residues" evidence="1">
    <location>
        <begin position="101"/>
        <end position="112"/>
    </location>
</feature>
<feature type="compositionally biased region" description="Low complexity" evidence="1">
    <location>
        <begin position="531"/>
        <end position="560"/>
    </location>
</feature>
<feature type="region of interest" description="Disordered" evidence="1">
    <location>
        <begin position="1"/>
        <end position="77"/>
    </location>
</feature>
<reference evidence="3" key="2">
    <citation type="submission" date="2023-05" db="EMBL/GenBank/DDBJ databases">
        <authorList>
            <consortium name="Lawrence Berkeley National Laboratory"/>
            <person name="Steindorff A."/>
            <person name="Hensen N."/>
            <person name="Bonometti L."/>
            <person name="Westerberg I."/>
            <person name="Brannstrom I.O."/>
            <person name="Guillou S."/>
            <person name="Cros-Aarteil S."/>
            <person name="Calhoun S."/>
            <person name="Haridas S."/>
            <person name="Kuo A."/>
            <person name="Mondo S."/>
            <person name="Pangilinan J."/>
            <person name="Riley R."/>
            <person name="Labutti K."/>
            <person name="Andreopoulos B."/>
            <person name="Lipzen A."/>
            <person name="Chen C."/>
            <person name="Yanf M."/>
            <person name="Daum C."/>
            <person name="Ng V."/>
            <person name="Clum A."/>
            <person name="Ohm R."/>
            <person name="Martin F."/>
            <person name="Silar P."/>
            <person name="Natvig D."/>
            <person name="Lalanne C."/>
            <person name="Gautier V."/>
            <person name="Ament-Velasquez S.L."/>
            <person name="Kruys A."/>
            <person name="Hutchinson M.I."/>
            <person name="Powell A.J."/>
            <person name="Barry K."/>
            <person name="Miller A.N."/>
            <person name="Grigoriev I.V."/>
            <person name="Debuchy R."/>
            <person name="Gladieux P."/>
            <person name="Thoren M.H."/>
            <person name="Johannesson H."/>
        </authorList>
    </citation>
    <scope>NUCLEOTIDE SEQUENCE</scope>
    <source>
        <strain evidence="3">PSN293</strain>
    </source>
</reference>
<sequence length="645" mass="70560">MGFFGRSKKAKKESPPASPSVKETEWTAPQFQEYQAPQLGPAPKVSQSWYPDEPYQPTPNDPPRLLRSPPGWNEVLQNPHSLYQQGAYPSIVVTQNHYYLSPPPAPPPPPPRNSQRPSTSAGLPSKLSLGSMLDLAGSLRSGAGVSRAGEDILPPLNSYKSQFLNQGAALCDQISDRFNDVMTMIDGDRYTGDERELYSWQPNQSSLRSKSSYNLNAEKGAQRTSRRDHRRDQPKGQTTAVAGAVMSGSYFSKVEFYANSRLPMDLPPLKLYIPTYPLLCLAAQYSERVYERPNGDERDTHVDADWRTGTKAMAIKSVPMDYMNTIVFAIRGTATFMDWAVNLNTEPISPHGFLDDPGNLCHSGFLTVARKMITPVARRLRQLLEEDPNRASYSLLITGHSAGGAVAALLYSHMLATTKAAMSELNTLTGCFKRIHCITFGTPPVSLIPLQKPAGYESHPQLKKSLFLSFVNEGDPVPRADRAYVRSLMELFAAPAPTTTGSSKSESVPSLSHSNSTGNDSGKRRRDKPSKSSLLSTKSSKTFSSKSTGSGGSSKSSKSGPVWRIPPSTLSCAGRLVVLRSGDPKSRMKGKRTIEERLNEGVVAQVTTDDQLREVVWGDPVAHVMKFYAGRIETLAVGAVTAKGY</sequence>
<keyword evidence="4" id="KW-1185">Reference proteome</keyword>
<feature type="region of interest" description="Disordered" evidence="1">
    <location>
        <begin position="496"/>
        <end position="566"/>
    </location>
</feature>
<dbReference type="GO" id="GO:0006629">
    <property type="term" value="P:lipid metabolic process"/>
    <property type="evidence" value="ECO:0007669"/>
    <property type="project" value="InterPro"/>
</dbReference>